<organism evidence="2 3">
    <name type="scientific">Streptomyces carminius</name>
    <dbReference type="NCBI Taxonomy" id="2665496"/>
    <lineage>
        <taxon>Bacteria</taxon>
        <taxon>Bacillati</taxon>
        <taxon>Actinomycetota</taxon>
        <taxon>Actinomycetes</taxon>
        <taxon>Kitasatosporales</taxon>
        <taxon>Streptomycetaceae</taxon>
        <taxon>Streptomyces</taxon>
    </lineage>
</organism>
<dbReference type="AlphaFoldDB" id="A0A2M8LYV7"/>
<comment type="caution">
    <text evidence="2">The sequence shown here is derived from an EMBL/GenBank/DDBJ whole genome shotgun (WGS) entry which is preliminary data.</text>
</comment>
<dbReference type="Proteomes" id="UP000230407">
    <property type="component" value="Unassembled WGS sequence"/>
</dbReference>
<gene>
    <name evidence="2" type="ORF">CUT44_14205</name>
</gene>
<dbReference type="EMBL" id="PGGW01000049">
    <property type="protein sequence ID" value="PJE97131.1"/>
    <property type="molecule type" value="Genomic_DNA"/>
</dbReference>
<evidence type="ECO:0000256" key="1">
    <source>
        <dbReference type="SAM" id="MobiDB-lite"/>
    </source>
</evidence>
<sequence length="127" mass="14024">MSATEQVDGAAVVATYFEDQITEAEKEVEAARAALAAAEAKVEQRQAERDTFVRDGSLPPAAYNSSTGQPEWALCQWAQNRIAHVAFEDLYADDSAVYNRLRAEESAAHEWLRENGHTVPEPFGRKA</sequence>
<feature type="region of interest" description="Disordered" evidence="1">
    <location>
        <begin position="45"/>
        <end position="65"/>
    </location>
</feature>
<accession>A0A2M8LYV7</accession>
<dbReference type="RefSeq" id="WP_100202333.1">
    <property type="nucleotide sequence ID" value="NZ_PGGW01000049.1"/>
</dbReference>
<evidence type="ECO:0000313" key="3">
    <source>
        <dbReference type="Proteomes" id="UP000230407"/>
    </source>
</evidence>
<evidence type="ECO:0000313" key="2">
    <source>
        <dbReference type="EMBL" id="PJE97131.1"/>
    </source>
</evidence>
<name>A0A2M8LYV7_9ACTN</name>
<proteinExistence type="predicted"/>
<protein>
    <submittedName>
        <fullName evidence="2">Uncharacterized protein</fullName>
    </submittedName>
</protein>
<reference evidence="2 3" key="1">
    <citation type="submission" date="2017-11" db="EMBL/GenBank/DDBJ databases">
        <title>Streptomyces carmine sp. nov., a novel actinomycete isolated from Sophora alopecuroides in Xinjiang, China.</title>
        <authorList>
            <person name="Wang Y."/>
            <person name="Luo X."/>
            <person name="Wan C."/>
            <person name="Zhang L."/>
        </authorList>
    </citation>
    <scope>NUCLEOTIDE SEQUENCE [LARGE SCALE GENOMIC DNA]</scope>
    <source>
        <strain evidence="2 3">TRM SA0054</strain>
    </source>
</reference>
<keyword evidence="3" id="KW-1185">Reference proteome</keyword>